<keyword evidence="5" id="KW-1185">Reference proteome</keyword>
<dbReference type="InterPro" id="IPR029047">
    <property type="entry name" value="HSP70_peptide-bd_sf"/>
</dbReference>
<dbReference type="Gene3D" id="2.60.34.10">
    <property type="entry name" value="Substrate Binding Domain Of DNAk, Chain A, domain 1"/>
    <property type="match status" value="1"/>
</dbReference>
<gene>
    <name evidence="4" type="ORF">NAEGRDRAFT_71097</name>
</gene>
<comment type="similarity">
    <text evidence="3">Belongs to the heat shock protein 70 family.</text>
</comment>
<dbReference type="SUPFAM" id="SSF53067">
    <property type="entry name" value="Actin-like ATPase domain"/>
    <property type="match status" value="1"/>
</dbReference>
<dbReference type="eggNOG" id="KOG0100">
    <property type="taxonomic scope" value="Eukaryota"/>
</dbReference>
<organism evidence="5">
    <name type="scientific">Naegleria gruberi</name>
    <name type="common">Amoeba</name>
    <dbReference type="NCBI Taxonomy" id="5762"/>
    <lineage>
        <taxon>Eukaryota</taxon>
        <taxon>Discoba</taxon>
        <taxon>Heterolobosea</taxon>
        <taxon>Tetramitia</taxon>
        <taxon>Eutetramitia</taxon>
        <taxon>Vahlkampfiidae</taxon>
        <taxon>Naegleria</taxon>
    </lineage>
</organism>
<evidence type="ECO:0000256" key="1">
    <source>
        <dbReference type="ARBA" id="ARBA00022741"/>
    </source>
</evidence>
<name>D2VPY3_NAEGR</name>
<dbReference type="InParanoid" id="D2VPY3"/>
<dbReference type="SUPFAM" id="SSF100920">
    <property type="entry name" value="Heat shock protein 70kD (HSP70), peptide-binding domain"/>
    <property type="match status" value="1"/>
</dbReference>
<evidence type="ECO:0000313" key="4">
    <source>
        <dbReference type="EMBL" id="EFC41085.1"/>
    </source>
</evidence>
<reference evidence="4 5" key="1">
    <citation type="journal article" date="2010" name="Cell">
        <title>The genome of Naegleria gruberi illuminates early eukaryotic versatility.</title>
        <authorList>
            <person name="Fritz-Laylin L.K."/>
            <person name="Prochnik S.E."/>
            <person name="Ginger M.L."/>
            <person name="Dacks J.B."/>
            <person name="Carpenter M.L."/>
            <person name="Field M.C."/>
            <person name="Kuo A."/>
            <person name="Paredez A."/>
            <person name="Chapman J."/>
            <person name="Pham J."/>
            <person name="Shu S."/>
            <person name="Neupane R."/>
            <person name="Cipriano M."/>
            <person name="Mancuso J."/>
            <person name="Tu H."/>
            <person name="Salamov A."/>
            <person name="Lindquist E."/>
            <person name="Shapiro H."/>
            <person name="Lucas S."/>
            <person name="Grigoriev I.V."/>
            <person name="Cande W.Z."/>
            <person name="Fulton C."/>
            <person name="Rokhsar D.S."/>
            <person name="Dawson S.C."/>
        </authorList>
    </citation>
    <scope>NUCLEOTIDE SEQUENCE [LARGE SCALE GENOMIC DNA]</scope>
    <source>
        <strain evidence="4 5">NEG-M</strain>
    </source>
</reference>
<dbReference type="GO" id="GO:0005524">
    <property type="term" value="F:ATP binding"/>
    <property type="evidence" value="ECO:0007669"/>
    <property type="project" value="UniProtKB-KW"/>
</dbReference>
<dbReference type="InterPro" id="IPR013126">
    <property type="entry name" value="Hsp_70_fam"/>
</dbReference>
<dbReference type="GeneID" id="8855955"/>
<dbReference type="Pfam" id="PF00012">
    <property type="entry name" value="HSP70"/>
    <property type="match status" value="1"/>
</dbReference>
<dbReference type="PANTHER" id="PTHR19375">
    <property type="entry name" value="HEAT SHOCK PROTEIN 70KDA"/>
    <property type="match status" value="1"/>
</dbReference>
<dbReference type="AlphaFoldDB" id="D2VPY3"/>
<accession>D2VPY3</accession>
<dbReference type="Gene3D" id="3.30.30.30">
    <property type="match status" value="1"/>
</dbReference>
<dbReference type="RefSeq" id="XP_002673829.1">
    <property type="nucleotide sequence ID" value="XM_002673783.1"/>
</dbReference>
<dbReference type="KEGG" id="ngr:NAEGRDRAFT_71097"/>
<dbReference type="GO" id="GO:0140662">
    <property type="term" value="F:ATP-dependent protein folding chaperone"/>
    <property type="evidence" value="ECO:0007669"/>
    <property type="project" value="InterPro"/>
</dbReference>
<keyword evidence="1 3" id="KW-0547">Nucleotide-binding</keyword>
<dbReference type="Gene3D" id="3.30.420.40">
    <property type="match status" value="2"/>
</dbReference>
<evidence type="ECO:0000256" key="2">
    <source>
        <dbReference type="ARBA" id="ARBA00022840"/>
    </source>
</evidence>
<keyword evidence="2 3" id="KW-0067">ATP-binding</keyword>
<dbReference type="STRING" id="5762.D2VPY3"/>
<proteinExistence type="inferred from homology"/>
<protein>
    <submittedName>
        <fullName evidence="4">Predicted protein</fullName>
    </submittedName>
</protein>
<sequence>MNAPCCLHVGNSHATLVSSTLKESSRNRFRLFDYKLLEEDEAIILLSLSLSDEFDDEKIGREIQPSDDDLNPHRLVTNIANLIINGKQQRDDNHIYSPYRALQFMNSREEEIEIEIGNGITVSPLDLYLKIMKTMLERNCANMKNRLAIAVPDYFPYAVYQLIRKKVSEWGYNVMNVYSESRLSLIAYNLFFPSMNDKKALYLDVGQSLKIGAFSIDEGQIFKERFYRNDELGGEAITLKMMEYCDDLFKRESKYSIQENPLSMIKLRRACEEVKAKLSDHDSWHLHIPKFYNNIDLNIPEFSKSLFEELTLDVINRLIVEILEFMNKETFEYIIVCGKSTRIPKLKEMIRKLISTEQPEAEICDWIECPIELGGCIESYISNDPNILMNDNTCCNYGISNENGEMIVIVPRTSVPYSKTQTISIPLTGNEKFISIDIYEGNRKFVKDCEKIGTLRLDIPDNYQDAHFEVELIFELFFSLNLNMTVSARSPTYGTEDSFIPSRPVPLKPEEIEELLLQMASDTIPIMGTNSIGPTIDDLD</sequence>
<dbReference type="FunFam" id="3.90.640.10:FF:000003">
    <property type="entry name" value="Molecular chaperone DnaK"/>
    <property type="match status" value="1"/>
</dbReference>
<evidence type="ECO:0000256" key="3">
    <source>
        <dbReference type="RuleBase" id="RU003322"/>
    </source>
</evidence>
<dbReference type="Gene3D" id="3.90.640.10">
    <property type="entry name" value="Actin, Chain A, domain 4"/>
    <property type="match status" value="1"/>
</dbReference>
<dbReference type="Proteomes" id="UP000006671">
    <property type="component" value="Unassembled WGS sequence"/>
</dbReference>
<dbReference type="InterPro" id="IPR043129">
    <property type="entry name" value="ATPase_NBD"/>
</dbReference>
<dbReference type="EMBL" id="GG738888">
    <property type="protein sequence ID" value="EFC41085.1"/>
    <property type="molecule type" value="Genomic_DNA"/>
</dbReference>
<evidence type="ECO:0000313" key="5">
    <source>
        <dbReference type="Proteomes" id="UP000006671"/>
    </source>
</evidence>
<dbReference type="VEuPathDB" id="AmoebaDB:NAEGRDRAFT_71097"/>